<comment type="subcellular location">
    <subcellularLocation>
        <location evidence="1">Nucleus</location>
    </subcellularLocation>
</comment>
<feature type="region of interest" description="Disordered" evidence="4">
    <location>
        <begin position="400"/>
        <end position="490"/>
    </location>
</feature>
<dbReference type="InterPro" id="IPR019098">
    <property type="entry name" value="Histone_chaperone_domain_CHZ"/>
</dbReference>
<dbReference type="Pfam" id="PF09649">
    <property type="entry name" value="CHZ"/>
    <property type="match status" value="1"/>
</dbReference>
<evidence type="ECO:0000256" key="2">
    <source>
        <dbReference type="ARBA" id="ARBA00023186"/>
    </source>
</evidence>
<feature type="region of interest" description="Disordered" evidence="4">
    <location>
        <begin position="86"/>
        <end position="105"/>
    </location>
</feature>
<feature type="region of interest" description="Disordered" evidence="4">
    <location>
        <begin position="214"/>
        <end position="332"/>
    </location>
</feature>
<reference evidence="6" key="1">
    <citation type="submission" date="2021-01" db="UniProtKB">
        <authorList>
            <consortium name="EnsemblPlants"/>
        </authorList>
    </citation>
    <scope>IDENTIFICATION</scope>
</reference>
<evidence type="ECO:0000313" key="7">
    <source>
        <dbReference type="Proteomes" id="UP000594263"/>
    </source>
</evidence>
<dbReference type="OMA" id="APTVYKK"/>
<accession>A0A7N0TRN3</accession>
<name>A0A7N0TRN3_KALFE</name>
<feature type="domain" description="Histone chaperone" evidence="5">
    <location>
        <begin position="402"/>
        <end position="437"/>
    </location>
</feature>
<evidence type="ECO:0000256" key="1">
    <source>
        <dbReference type="ARBA" id="ARBA00004123"/>
    </source>
</evidence>
<feature type="compositionally biased region" description="Basic and acidic residues" evidence="4">
    <location>
        <begin position="310"/>
        <end position="320"/>
    </location>
</feature>
<evidence type="ECO:0000256" key="4">
    <source>
        <dbReference type="SAM" id="MobiDB-lite"/>
    </source>
</evidence>
<evidence type="ECO:0000259" key="5">
    <source>
        <dbReference type="SMART" id="SM01082"/>
    </source>
</evidence>
<sequence>MACENGEGDPLETLESKIASALDSREEYLKKQADFLSMEKVRRLLETDLGMEKFALDEQKRFIKQRLYKLLGVTGDAVESGLKTEIGDNDASRSEGGATDSVNGAQLEKYLDEPDTGKDNITDDSPVLGLVSGNEKTDQRIRKAQGKDINEKINESIVKEALMKRTDYFRTNLDNVTMAGVRRLLEDDLKLDTYCLDPFKKFINGELDEILKHPPVSKAQSDKKKSTKNAVSKEASKAVSNESNSNSSDSNTQASSEEADASSEKRIVPKGETGKKQLLPGLKKRKLTMKGTMGSRKRSKSQENENSDPEVDRKSSKNDDSQSPAVKNKSSINVFGKRVEHLKSIIKSCGIRIPPVIYKRAKQAPENEREFALINGLVEILSKEGLTANPSEKEIKYVRKRKERERELEGIDMSNIVSSSRRRSTTSFVAPVKPKSPAEIDDSESDDEDEEDTESNENDDTRDECDGHDNEATNGSQSEEHEEGKDEDSN</sequence>
<evidence type="ECO:0000313" key="6">
    <source>
        <dbReference type="EnsemblPlants" id="Kaladp0043s0018.1.v1.1"/>
    </source>
</evidence>
<evidence type="ECO:0000256" key="3">
    <source>
        <dbReference type="ARBA" id="ARBA00023242"/>
    </source>
</evidence>
<feature type="region of interest" description="Disordered" evidence="4">
    <location>
        <begin position="111"/>
        <end position="143"/>
    </location>
</feature>
<feature type="compositionally biased region" description="Polar residues" evidence="4">
    <location>
        <begin position="321"/>
        <end position="332"/>
    </location>
</feature>
<dbReference type="EnsemblPlants" id="Kaladp0043s0018.1.v1.1">
    <property type="protein sequence ID" value="Kaladp0043s0018.1.v1.1"/>
    <property type="gene ID" value="Kaladp0043s0018.v1.1"/>
</dbReference>
<keyword evidence="2" id="KW-0143">Chaperone</keyword>
<feature type="compositionally biased region" description="Acidic residues" evidence="4">
    <location>
        <begin position="439"/>
        <end position="463"/>
    </location>
</feature>
<dbReference type="InterPro" id="IPR037647">
    <property type="entry name" value="HIRIP3"/>
</dbReference>
<protein>
    <recommendedName>
        <fullName evidence="5">Histone chaperone domain-containing protein</fullName>
    </recommendedName>
</protein>
<feature type="compositionally biased region" description="Basic and acidic residues" evidence="4">
    <location>
        <begin position="478"/>
        <end position="490"/>
    </location>
</feature>
<organism evidence="6 7">
    <name type="scientific">Kalanchoe fedtschenkoi</name>
    <name type="common">Lavender scallops</name>
    <name type="synonym">South American air plant</name>
    <dbReference type="NCBI Taxonomy" id="63787"/>
    <lineage>
        <taxon>Eukaryota</taxon>
        <taxon>Viridiplantae</taxon>
        <taxon>Streptophyta</taxon>
        <taxon>Embryophyta</taxon>
        <taxon>Tracheophyta</taxon>
        <taxon>Spermatophyta</taxon>
        <taxon>Magnoliopsida</taxon>
        <taxon>eudicotyledons</taxon>
        <taxon>Gunneridae</taxon>
        <taxon>Pentapetalae</taxon>
        <taxon>Saxifragales</taxon>
        <taxon>Crassulaceae</taxon>
        <taxon>Kalanchoe</taxon>
    </lineage>
</organism>
<feature type="compositionally biased region" description="Basic and acidic residues" evidence="4">
    <location>
        <begin position="262"/>
        <end position="275"/>
    </location>
</feature>
<dbReference type="SMART" id="SM01082">
    <property type="entry name" value="CHZ"/>
    <property type="match status" value="1"/>
</dbReference>
<dbReference type="PANTHER" id="PTHR15410:SF2">
    <property type="entry name" value="HIRA-INTERACTING PROTEIN 3"/>
    <property type="match status" value="1"/>
</dbReference>
<keyword evidence="3" id="KW-0539">Nucleus</keyword>
<dbReference type="PANTHER" id="PTHR15410">
    <property type="entry name" value="HIRA-INTERACTING PROTEIN 3"/>
    <property type="match status" value="1"/>
</dbReference>
<feature type="compositionally biased region" description="Basic and acidic residues" evidence="4">
    <location>
        <begin position="111"/>
        <end position="121"/>
    </location>
</feature>
<feature type="compositionally biased region" description="Low complexity" evidence="4">
    <location>
        <begin position="237"/>
        <end position="256"/>
    </location>
</feature>
<dbReference type="Gramene" id="Kaladp0043s0018.1.v1.1">
    <property type="protein sequence ID" value="Kaladp0043s0018.1.v1.1"/>
    <property type="gene ID" value="Kaladp0043s0018.v1.1"/>
</dbReference>
<dbReference type="AlphaFoldDB" id="A0A7N0TRN3"/>
<keyword evidence="7" id="KW-1185">Reference proteome</keyword>
<dbReference type="GO" id="GO:0005634">
    <property type="term" value="C:nucleus"/>
    <property type="evidence" value="ECO:0007669"/>
    <property type="project" value="UniProtKB-SubCell"/>
</dbReference>
<proteinExistence type="predicted"/>
<dbReference type="Proteomes" id="UP000594263">
    <property type="component" value="Unplaced"/>
</dbReference>